<feature type="coiled-coil region" evidence="1">
    <location>
        <begin position="27"/>
        <end position="54"/>
    </location>
</feature>
<feature type="signal peptide" evidence="2">
    <location>
        <begin position="1"/>
        <end position="21"/>
    </location>
</feature>
<reference evidence="3 4" key="1">
    <citation type="submission" date="2024-02" db="EMBL/GenBank/DDBJ databases">
        <authorList>
            <person name="Daric V."/>
            <person name="Darras S."/>
        </authorList>
    </citation>
    <scope>NUCLEOTIDE SEQUENCE [LARGE SCALE GENOMIC DNA]</scope>
</reference>
<evidence type="ECO:0000256" key="2">
    <source>
        <dbReference type="SAM" id="SignalP"/>
    </source>
</evidence>
<comment type="caution">
    <text evidence="3">The sequence shown here is derived from an EMBL/GenBank/DDBJ whole genome shotgun (WGS) entry which is preliminary data.</text>
</comment>
<name>A0ABP0FQD4_CLALP</name>
<dbReference type="Proteomes" id="UP001642483">
    <property type="component" value="Unassembled WGS sequence"/>
</dbReference>
<keyword evidence="4" id="KW-1185">Reference proteome</keyword>
<accession>A0ABP0FQD4</accession>
<feature type="chain" id="PRO_5045312208" evidence="2">
    <location>
        <begin position="22"/>
        <end position="142"/>
    </location>
</feature>
<keyword evidence="1" id="KW-0175">Coiled coil</keyword>
<evidence type="ECO:0000313" key="3">
    <source>
        <dbReference type="EMBL" id="CAK8681833.1"/>
    </source>
</evidence>
<evidence type="ECO:0000313" key="4">
    <source>
        <dbReference type="Proteomes" id="UP001642483"/>
    </source>
</evidence>
<proteinExistence type="predicted"/>
<organism evidence="3 4">
    <name type="scientific">Clavelina lepadiformis</name>
    <name type="common">Light-bulb sea squirt</name>
    <name type="synonym">Ascidia lepadiformis</name>
    <dbReference type="NCBI Taxonomy" id="159417"/>
    <lineage>
        <taxon>Eukaryota</taxon>
        <taxon>Metazoa</taxon>
        <taxon>Chordata</taxon>
        <taxon>Tunicata</taxon>
        <taxon>Ascidiacea</taxon>
        <taxon>Aplousobranchia</taxon>
        <taxon>Clavelinidae</taxon>
        <taxon>Clavelina</taxon>
    </lineage>
</organism>
<evidence type="ECO:0000256" key="1">
    <source>
        <dbReference type="SAM" id="Coils"/>
    </source>
</evidence>
<dbReference type="EMBL" id="CAWYQH010000090">
    <property type="protein sequence ID" value="CAK8681833.1"/>
    <property type="molecule type" value="Genomic_DNA"/>
</dbReference>
<sequence>MNFTLLLILAVFCSQCCTSDAFSWLSRSRFNSKRKELEQKVQDIRQEITKKTEQLCEVYRTIDDRRHHVNDLERRVNRNKIKIFEHSQEIKYLLARKSEVIASSGEGPTVGEMYDRAVERAKKLSKVKECVINGNTFDCLNA</sequence>
<protein>
    <submittedName>
        <fullName evidence="3">Uncharacterized protein</fullName>
    </submittedName>
</protein>
<keyword evidence="2" id="KW-0732">Signal</keyword>
<gene>
    <name evidence="3" type="ORF">CVLEPA_LOCUS12069</name>
</gene>